<proteinExistence type="predicted"/>
<protein>
    <submittedName>
        <fullName evidence="1">Uncharacterized protein</fullName>
    </submittedName>
</protein>
<sequence>MARGNQRDLAREKAQKKAAASNKSKPKEGKTTSLAQRRAKNTEAIQAKQKQSMDKAAATGTAKTGGSGGGK</sequence>
<dbReference type="EMBL" id="JAGFNK010000010">
    <property type="protein sequence ID" value="KAI9512314.1"/>
    <property type="molecule type" value="Genomic_DNA"/>
</dbReference>
<evidence type="ECO:0000313" key="2">
    <source>
        <dbReference type="Proteomes" id="UP001207468"/>
    </source>
</evidence>
<reference evidence="1" key="1">
    <citation type="submission" date="2021-03" db="EMBL/GenBank/DDBJ databases">
        <title>Evolutionary priming and transition to the ectomycorrhizal habit in an iconic lineage of mushroom-forming fungi: is preadaptation a requirement?</title>
        <authorList>
            <consortium name="DOE Joint Genome Institute"/>
            <person name="Looney B.P."/>
            <person name="Miyauchi S."/>
            <person name="Morin E."/>
            <person name="Drula E."/>
            <person name="Courty P.E."/>
            <person name="Chicoki N."/>
            <person name="Fauchery L."/>
            <person name="Kohler A."/>
            <person name="Kuo A."/>
            <person name="LaButti K."/>
            <person name="Pangilinan J."/>
            <person name="Lipzen A."/>
            <person name="Riley R."/>
            <person name="Andreopoulos W."/>
            <person name="He G."/>
            <person name="Johnson J."/>
            <person name="Barry K.W."/>
            <person name="Grigoriev I.V."/>
            <person name="Nagy L."/>
            <person name="Hibbett D."/>
            <person name="Henrissat B."/>
            <person name="Matheny P.B."/>
            <person name="Labbe J."/>
            <person name="Martin A.F."/>
        </authorList>
    </citation>
    <scope>NUCLEOTIDE SEQUENCE</scope>
    <source>
        <strain evidence="1">BPL698</strain>
    </source>
</reference>
<organism evidence="1 2">
    <name type="scientific">Russula earlei</name>
    <dbReference type="NCBI Taxonomy" id="71964"/>
    <lineage>
        <taxon>Eukaryota</taxon>
        <taxon>Fungi</taxon>
        <taxon>Dikarya</taxon>
        <taxon>Basidiomycota</taxon>
        <taxon>Agaricomycotina</taxon>
        <taxon>Agaricomycetes</taxon>
        <taxon>Russulales</taxon>
        <taxon>Russulaceae</taxon>
        <taxon>Russula</taxon>
    </lineage>
</organism>
<name>A0ACC0UKQ6_9AGAM</name>
<evidence type="ECO:0000313" key="1">
    <source>
        <dbReference type="EMBL" id="KAI9512314.1"/>
    </source>
</evidence>
<comment type="caution">
    <text evidence="1">The sequence shown here is derived from an EMBL/GenBank/DDBJ whole genome shotgun (WGS) entry which is preliminary data.</text>
</comment>
<gene>
    <name evidence="1" type="ORF">F5148DRAFT_1163956</name>
</gene>
<dbReference type="Proteomes" id="UP001207468">
    <property type="component" value="Unassembled WGS sequence"/>
</dbReference>
<keyword evidence="2" id="KW-1185">Reference proteome</keyword>
<accession>A0ACC0UKQ6</accession>